<gene>
    <name evidence="3" type="ORF">SAMN05216578_101397</name>
</gene>
<dbReference type="RefSeq" id="WP_090536443.1">
    <property type="nucleotide sequence ID" value="NZ_FOYD01000001.1"/>
</dbReference>
<feature type="domain" description="Methylated-DNA-[protein]-cysteine S-methyltransferase DNA binding" evidence="2">
    <location>
        <begin position="16"/>
        <end position="95"/>
    </location>
</feature>
<dbReference type="GO" id="GO:0006281">
    <property type="term" value="P:DNA repair"/>
    <property type="evidence" value="ECO:0007669"/>
    <property type="project" value="InterPro"/>
</dbReference>
<proteinExistence type="predicted"/>
<dbReference type="Proteomes" id="UP000242815">
    <property type="component" value="Unassembled WGS sequence"/>
</dbReference>
<dbReference type="SUPFAM" id="SSF46767">
    <property type="entry name" value="Methylated DNA-protein cysteine methyltransferase, C-terminal domain"/>
    <property type="match status" value="1"/>
</dbReference>
<keyword evidence="3" id="KW-0808">Transferase</keyword>
<dbReference type="STRING" id="1002526.SAMN05216578_101397"/>
<organism evidence="3 4">
    <name type="scientific">Halopseudomonas formosensis</name>
    <dbReference type="NCBI Taxonomy" id="1002526"/>
    <lineage>
        <taxon>Bacteria</taxon>
        <taxon>Pseudomonadati</taxon>
        <taxon>Pseudomonadota</taxon>
        <taxon>Gammaproteobacteria</taxon>
        <taxon>Pseudomonadales</taxon>
        <taxon>Pseudomonadaceae</taxon>
        <taxon>Halopseudomonas</taxon>
    </lineage>
</organism>
<protein>
    <submittedName>
        <fullName evidence="3">Methylated-DNA-protein-cysteine methyltransferase related protein</fullName>
    </submittedName>
</protein>
<dbReference type="GO" id="GO:0032259">
    <property type="term" value="P:methylation"/>
    <property type="evidence" value="ECO:0007669"/>
    <property type="project" value="UniProtKB-KW"/>
</dbReference>
<dbReference type="Pfam" id="PF01035">
    <property type="entry name" value="DNA_binding_1"/>
    <property type="match status" value="1"/>
</dbReference>
<dbReference type="InterPro" id="IPR052520">
    <property type="entry name" value="ATL_DNA_repair"/>
</dbReference>
<evidence type="ECO:0000313" key="3">
    <source>
        <dbReference type="EMBL" id="SFQ61278.1"/>
    </source>
</evidence>
<dbReference type="AlphaFoldDB" id="A0A1I5ZXW9"/>
<dbReference type="InterPro" id="IPR036217">
    <property type="entry name" value="MethylDNA_cys_MeTrfase_DNAb"/>
</dbReference>
<dbReference type="GO" id="GO:0008168">
    <property type="term" value="F:methyltransferase activity"/>
    <property type="evidence" value="ECO:0007669"/>
    <property type="project" value="UniProtKB-KW"/>
</dbReference>
<dbReference type="InterPro" id="IPR014048">
    <property type="entry name" value="MethylDNA_cys_MeTrfase_DNA-bd"/>
</dbReference>
<dbReference type="OrthoDB" id="9132167at2"/>
<keyword evidence="3" id="KW-0489">Methyltransferase</keyword>
<sequence length="122" mass="13504">MIERSGAAPDGTDLRREAVWQVLAAIPPGRVTSYGQLARMAGLGRGARLVGRWLGQLPEDTRLPWHRVLNSQGQLSLPADHPAGREQLQRLLAEGVVVRNRRVSMARYGWPDHPHSIETASE</sequence>
<dbReference type="EMBL" id="FOYD01000001">
    <property type="protein sequence ID" value="SFQ61278.1"/>
    <property type="molecule type" value="Genomic_DNA"/>
</dbReference>
<dbReference type="PANTHER" id="PTHR42942">
    <property type="entry name" value="6-O-METHYLGUANINE DNA METHYLTRANSFERASE"/>
    <property type="match status" value="1"/>
</dbReference>
<reference evidence="3 4" key="1">
    <citation type="submission" date="2016-10" db="EMBL/GenBank/DDBJ databases">
        <authorList>
            <person name="de Groot N.N."/>
        </authorList>
    </citation>
    <scope>NUCLEOTIDE SEQUENCE [LARGE SCALE GENOMIC DNA]</scope>
    <source>
        <strain evidence="3 4">JCM 18415</strain>
    </source>
</reference>
<evidence type="ECO:0000256" key="1">
    <source>
        <dbReference type="ARBA" id="ARBA00022763"/>
    </source>
</evidence>
<dbReference type="InterPro" id="IPR036388">
    <property type="entry name" value="WH-like_DNA-bd_sf"/>
</dbReference>
<dbReference type="CDD" id="cd06445">
    <property type="entry name" value="ATase"/>
    <property type="match status" value="1"/>
</dbReference>
<evidence type="ECO:0000259" key="2">
    <source>
        <dbReference type="Pfam" id="PF01035"/>
    </source>
</evidence>
<dbReference type="PANTHER" id="PTHR42942:SF1">
    <property type="entry name" value="ALKYLTRANSFERASE-LIKE PROTEIN 1"/>
    <property type="match status" value="1"/>
</dbReference>
<name>A0A1I5ZXW9_9GAMM</name>
<accession>A0A1I5ZXW9</accession>
<keyword evidence="1" id="KW-0227">DNA damage</keyword>
<dbReference type="Gene3D" id="1.10.10.10">
    <property type="entry name" value="Winged helix-like DNA-binding domain superfamily/Winged helix DNA-binding domain"/>
    <property type="match status" value="1"/>
</dbReference>
<evidence type="ECO:0000313" key="4">
    <source>
        <dbReference type="Proteomes" id="UP000242815"/>
    </source>
</evidence>